<protein>
    <recommendedName>
        <fullName evidence="3">DUF4058 domain-containing protein</fullName>
    </recommendedName>
</protein>
<dbReference type="AlphaFoldDB" id="A7NJ61"/>
<dbReference type="InterPro" id="IPR025132">
    <property type="entry name" value="DUF4058"/>
</dbReference>
<dbReference type="OrthoDB" id="148372at2"/>
<keyword evidence="2" id="KW-1185">Reference proteome</keyword>
<evidence type="ECO:0000313" key="2">
    <source>
        <dbReference type="Proteomes" id="UP000000263"/>
    </source>
</evidence>
<evidence type="ECO:0000313" key="1">
    <source>
        <dbReference type="EMBL" id="ABU57527.1"/>
    </source>
</evidence>
<dbReference type="Proteomes" id="UP000000263">
    <property type="component" value="Chromosome"/>
</dbReference>
<dbReference type="HOGENOM" id="CLU_093165_0_0_0"/>
<gene>
    <name evidence="1" type="ordered locus">Rcas_1432</name>
</gene>
<dbReference type="STRING" id="383372.Rcas_1432"/>
<evidence type="ECO:0008006" key="3">
    <source>
        <dbReference type="Google" id="ProtNLM"/>
    </source>
</evidence>
<dbReference type="Pfam" id="PF13267">
    <property type="entry name" value="DUF4058"/>
    <property type="match status" value="1"/>
</dbReference>
<dbReference type="RefSeq" id="WP_012119955.1">
    <property type="nucleotide sequence ID" value="NC_009767.1"/>
</dbReference>
<sequence length="262" mass="29296">MEPPFPGMDPYLEHSSLWPDVHHRIISAACDYLQARIAPGYIAQITPYVALEQIEIAAPRRALVPDIGVYEREPAAIAAASVDAPTLTGVALAEIPTRYARIEIRSVVDETLVTAIELLSPVNKRPGPDGADAYEKKRQELFMSGVHLLEIDLLRGGKRPNLARPDPLPNAPYFIFLSRAERWPAIDIWTCPLQQPLPTVPVPLRRPDPDAPLPLTRLVHQVYRNARYDLRIDYRQPPPPPDLSPEDAAWLDAHLHAKGLRP</sequence>
<organism evidence="1 2">
    <name type="scientific">Roseiflexus castenholzii (strain DSM 13941 / HLO8)</name>
    <dbReference type="NCBI Taxonomy" id="383372"/>
    <lineage>
        <taxon>Bacteria</taxon>
        <taxon>Bacillati</taxon>
        <taxon>Chloroflexota</taxon>
        <taxon>Chloroflexia</taxon>
        <taxon>Chloroflexales</taxon>
        <taxon>Roseiflexineae</taxon>
        <taxon>Roseiflexaceae</taxon>
        <taxon>Roseiflexus</taxon>
    </lineage>
</organism>
<accession>A7NJ61</accession>
<dbReference type="KEGG" id="rca:Rcas_1432"/>
<name>A7NJ61_ROSCS</name>
<dbReference type="EMBL" id="CP000804">
    <property type="protein sequence ID" value="ABU57527.1"/>
    <property type="molecule type" value="Genomic_DNA"/>
</dbReference>
<reference evidence="1 2" key="1">
    <citation type="submission" date="2007-08" db="EMBL/GenBank/DDBJ databases">
        <title>Complete sequence of Roseiflexus castenholzii DSM 13941.</title>
        <authorList>
            <consortium name="US DOE Joint Genome Institute"/>
            <person name="Copeland A."/>
            <person name="Lucas S."/>
            <person name="Lapidus A."/>
            <person name="Barry K."/>
            <person name="Glavina del Rio T."/>
            <person name="Dalin E."/>
            <person name="Tice H."/>
            <person name="Pitluck S."/>
            <person name="Thompson L.S."/>
            <person name="Brettin T."/>
            <person name="Bruce D."/>
            <person name="Detter J.C."/>
            <person name="Han C."/>
            <person name="Tapia R."/>
            <person name="Schmutz J."/>
            <person name="Larimer F."/>
            <person name="Land M."/>
            <person name="Hauser L."/>
            <person name="Kyrpides N."/>
            <person name="Mikhailova N."/>
            <person name="Bryant D.A."/>
            <person name="Hanada S."/>
            <person name="Tsukatani Y."/>
            <person name="Richardson P."/>
        </authorList>
    </citation>
    <scope>NUCLEOTIDE SEQUENCE [LARGE SCALE GENOMIC DNA]</scope>
    <source>
        <strain evidence="2">DSM 13941 / HLO8</strain>
    </source>
</reference>
<proteinExistence type="predicted"/>